<protein>
    <submittedName>
        <fullName evidence="2">Uncharacterized protein</fullName>
    </submittedName>
</protein>
<dbReference type="Proteomes" id="UP001595909">
    <property type="component" value="Unassembled WGS sequence"/>
</dbReference>
<evidence type="ECO:0000256" key="1">
    <source>
        <dbReference type="SAM" id="MobiDB-lite"/>
    </source>
</evidence>
<evidence type="ECO:0000313" key="3">
    <source>
        <dbReference type="Proteomes" id="UP001595909"/>
    </source>
</evidence>
<evidence type="ECO:0000313" key="2">
    <source>
        <dbReference type="EMBL" id="MFC4836746.1"/>
    </source>
</evidence>
<sequence>MSDDDSTTPRRRLHLPIDDRIPPEQWTTEEPWGPSATQGNEAMAEEQRRRRVIEYGAGGGV</sequence>
<gene>
    <name evidence="2" type="ORF">ACFPEL_30390</name>
</gene>
<keyword evidence="3" id="KW-1185">Reference proteome</keyword>
<proteinExistence type="predicted"/>
<comment type="caution">
    <text evidence="2">The sequence shown here is derived from an EMBL/GenBank/DDBJ whole genome shotgun (WGS) entry which is preliminary data.</text>
</comment>
<dbReference type="EMBL" id="JBHSIM010000069">
    <property type="protein sequence ID" value="MFC4836746.1"/>
    <property type="molecule type" value="Genomic_DNA"/>
</dbReference>
<organism evidence="2 3">
    <name type="scientific">Actinomycetospora chibensis</name>
    <dbReference type="NCBI Taxonomy" id="663606"/>
    <lineage>
        <taxon>Bacteria</taxon>
        <taxon>Bacillati</taxon>
        <taxon>Actinomycetota</taxon>
        <taxon>Actinomycetes</taxon>
        <taxon>Pseudonocardiales</taxon>
        <taxon>Pseudonocardiaceae</taxon>
        <taxon>Actinomycetospora</taxon>
    </lineage>
</organism>
<dbReference type="RefSeq" id="WP_274192202.1">
    <property type="nucleotide sequence ID" value="NZ_BAABHN010000069.1"/>
</dbReference>
<reference evidence="3" key="1">
    <citation type="journal article" date="2019" name="Int. J. Syst. Evol. Microbiol.">
        <title>The Global Catalogue of Microorganisms (GCM) 10K type strain sequencing project: providing services to taxonomists for standard genome sequencing and annotation.</title>
        <authorList>
            <consortium name="The Broad Institute Genomics Platform"/>
            <consortium name="The Broad Institute Genome Sequencing Center for Infectious Disease"/>
            <person name="Wu L."/>
            <person name="Ma J."/>
        </authorList>
    </citation>
    <scope>NUCLEOTIDE SEQUENCE [LARGE SCALE GENOMIC DNA]</scope>
    <source>
        <strain evidence="3">CCUG 50347</strain>
    </source>
</reference>
<name>A0ABV9RR96_9PSEU</name>
<accession>A0ABV9RR96</accession>
<feature type="region of interest" description="Disordered" evidence="1">
    <location>
        <begin position="1"/>
        <end position="61"/>
    </location>
</feature>